<dbReference type="Proteomes" id="UP000789920">
    <property type="component" value="Unassembled WGS sequence"/>
</dbReference>
<protein>
    <submittedName>
        <fullName evidence="1">30600_t:CDS:1</fullName>
    </submittedName>
</protein>
<accession>A0ACA9QLV2</accession>
<name>A0ACA9QLV2_9GLOM</name>
<feature type="non-terminal residue" evidence="1">
    <location>
        <position position="1"/>
    </location>
</feature>
<gene>
    <name evidence="1" type="ORF">RPERSI_LOCUS14719</name>
</gene>
<proteinExistence type="predicted"/>
<keyword evidence="2" id="KW-1185">Reference proteome</keyword>
<sequence length="47" mass="5310">SGLFPNTWSLPLARNRIIAGFIKLSTIKMQRPPSQPLPHNKNGRQEV</sequence>
<dbReference type="EMBL" id="CAJVQC010034417">
    <property type="protein sequence ID" value="CAG8756340.1"/>
    <property type="molecule type" value="Genomic_DNA"/>
</dbReference>
<evidence type="ECO:0000313" key="2">
    <source>
        <dbReference type="Proteomes" id="UP000789920"/>
    </source>
</evidence>
<reference evidence="1" key="1">
    <citation type="submission" date="2021-06" db="EMBL/GenBank/DDBJ databases">
        <authorList>
            <person name="Kallberg Y."/>
            <person name="Tangrot J."/>
            <person name="Rosling A."/>
        </authorList>
    </citation>
    <scope>NUCLEOTIDE SEQUENCE</scope>
    <source>
        <strain evidence="1">MA461A</strain>
    </source>
</reference>
<evidence type="ECO:0000313" key="1">
    <source>
        <dbReference type="EMBL" id="CAG8756340.1"/>
    </source>
</evidence>
<organism evidence="1 2">
    <name type="scientific">Racocetra persica</name>
    <dbReference type="NCBI Taxonomy" id="160502"/>
    <lineage>
        <taxon>Eukaryota</taxon>
        <taxon>Fungi</taxon>
        <taxon>Fungi incertae sedis</taxon>
        <taxon>Mucoromycota</taxon>
        <taxon>Glomeromycotina</taxon>
        <taxon>Glomeromycetes</taxon>
        <taxon>Diversisporales</taxon>
        <taxon>Gigasporaceae</taxon>
        <taxon>Racocetra</taxon>
    </lineage>
</organism>
<comment type="caution">
    <text evidence="1">The sequence shown here is derived from an EMBL/GenBank/DDBJ whole genome shotgun (WGS) entry which is preliminary data.</text>
</comment>